<keyword evidence="3" id="KW-0378">Hydrolase</keyword>
<comment type="caution">
    <text evidence="3">The sequence shown here is derived from an EMBL/GenBank/DDBJ whole genome shotgun (WGS) entry which is preliminary data.</text>
</comment>
<accession>A0A1L8CR67</accession>
<dbReference type="RefSeq" id="WP_072660717.1">
    <property type="nucleotide sequence ID" value="NZ_BDFD01000032.1"/>
</dbReference>
<dbReference type="Gene3D" id="3.40.1350.10">
    <property type="match status" value="1"/>
</dbReference>
<dbReference type="GO" id="GO:0003676">
    <property type="term" value="F:nucleic acid binding"/>
    <property type="evidence" value="ECO:0007669"/>
    <property type="project" value="InterPro"/>
</dbReference>
<evidence type="ECO:0000313" key="4">
    <source>
        <dbReference type="Proteomes" id="UP000231632"/>
    </source>
</evidence>
<dbReference type="PANTHER" id="PTHR34039">
    <property type="entry name" value="UPF0102 PROTEIN YRAN"/>
    <property type="match status" value="1"/>
</dbReference>
<dbReference type="HAMAP" id="MF_00048">
    <property type="entry name" value="UPF0102"/>
    <property type="match status" value="1"/>
</dbReference>
<keyword evidence="4" id="KW-1185">Reference proteome</keyword>
<comment type="similarity">
    <text evidence="1 2">Belongs to the UPF0102 family.</text>
</comment>
<dbReference type="PANTHER" id="PTHR34039:SF1">
    <property type="entry name" value="UPF0102 PROTEIN YRAN"/>
    <property type="match status" value="1"/>
</dbReference>
<dbReference type="OrthoDB" id="9794876at2"/>
<dbReference type="AlphaFoldDB" id="A0A1L8CR67"/>
<evidence type="ECO:0000256" key="1">
    <source>
        <dbReference type="ARBA" id="ARBA00006738"/>
    </source>
</evidence>
<evidence type="ECO:0000313" key="3">
    <source>
        <dbReference type="EMBL" id="GAV21425.1"/>
    </source>
</evidence>
<dbReference type="SUPFAM" id="SSF52980">
    <property type="entry name" value="Restriction endonuclease-like"/>
    <property type="match status" value="1"/>
</dbReference>
<reference evidence="3 4" key="1">
    <citation type="journal article" date="2017" name="Arch. Microbiol.">
        <title>Mariprofundus micogutta sp. nov., a novel iron-oxidizing zetaproteobacterium isolated from a deep-sea hydrothermal field at the Bayonnaise knoll of the Izu-Ogasawara arc, and a description of Mariprofundales ord. nov. and Zetaproteobacteria classis nov.</title>
        <authorList>
            <person name="Makita H."/>
            <person name="Tanaka E."/>
            <person name="Mitsunobu S."/>
            <person name="Miyazaki M."/>
            <person name="Nunoura T."/>
            <person name="Uematsu K."/>
            <person name="Takaki Y."/>
            <person name="Nishi S."/>
            <person name="Shimamura S."/>
            <person name="Takai K."/>
        </authorList>
    </citation>
    <scope>NUCLEOTIDE SEQUENCE [LARGE SCALE GENOMIC DNA]</scope>
    <source>
        <strain evidence="3 4">ET2</strain>
    </source>
</reference>
<dbReference type="InterPro" id="IPR011856">
    <property type="entry name" value="tRNA_endonuc-like_dom_sf"/>
</dbReference>
<sequence length="120" mass="13503">MSTALGQAGEERAARYLKRRGFKILGRNIRLGRGELDIVACSDELLLFVEVKTHKTRESGLLAMHDDKCARLLSAAESWLAGHASYAHLQCRFDLIIVTPRLGLPGWLPPRIEHMRNIIN</sequence>
<proteinExistence type="inferred from homology"/>
<dbReference type="Proteomes" id="UP000231632">
    <property type="component" value="Unassembled WGS sequence"/>
</dbReference>
<protein>
    <recommendedName>
        <fullName evidence="2">UPF0102 protein MMIC_P2414</fullName>
    </recommendedName>
</protein>
<dbReference type="InterPro" id="IPR003509">
    <property type="entry name" value="UPF0102_YraN-like"/>
</dbReference>
<keyword evidence="3" id="KW-0255">Endonuclease</keyword>
<dbReference type="GO" id="GO:0004519">
    <property type="term" value="F:endonuclease activity"/>
    <property type="evidence" value="ECO:0007669"/>
    <property type="project" value="UniProtKB-KW"/>
</dbReference>
<dbReference type="NCBIfam" id="TIGR00252">
    <property type="entry name" value="YraN family protein"/>
    <property type="match status" value="1"/>
</dbReference>
<organism evidence="3 4">
    <name type="scientific">Mariprofundus micogutta</name>
    <dbReference type="NCBI Taxonomy" id="1921010"/>
    <lineage>
        <taxon>Bacteria</taxon>
        <taxon>Pseudomonadati</taxon>
        <taxon>Pseudomonadota</taxon>
        <taxon>Candidatius Mariprofundia</taxon>
        <taxon>Mariprofundales</taxon>
        <taxon>Mariprofundaceae</taxon>
        <taxon>Mariprofundus</taxon>
    </lineage>
</organism>
<dbReference type="InterPro" id="IPR011335">
    <property type="entry name" value="Restrct_endonuc-II-like"/>
</dbReference>
<evidence type="ECO:0000256" key="2">
    <source>
        <dbReference type="HAMAP-Rule" id="MF_00048"/>
    </source>
</evidence>
<dbReference type="Pfam" id="PF02021">
    <property type="entry name" value="UPF0102"/>
    <property type="match status" value="1"/>
</dbReference>
<name>A0A1L8CR67_9PROT</name>
<gene>
    <name evidence="3" type="ORF">MMIC_P2414</name>
</gene>
<dbReference type="STRING" id="1921010.MMIC_P2414"/>
<dbReference type="EMBL" id="BDFD01000032">
    <property type="protein sequence ID" value="GAV21425.1"/>
    <property type="molecule type" value="Genomic_DNA"/>
</dbReference>
<keyword evidence="3" id="KW-0540">Nuclease</keyword>